<feature type="signal peptide" evidence="1">
    <location>
        <begin position="1"/>
        <end position="19"/>
    </location>
</feature>
<dbReference type="EMBL" id="GGMS01012967">
    <property type="protein sequence ID" value="MBY82170.1"/>
    <property type="molecule type" value="Transcribed_RNA"/>
</dbReference>
<sequence length="124" mass="14312">MIMLIQHTFLRAVWTLVLARMFAGDRMLQLCYSNVARRCAWTRLNSERDVWYARVYDTSLSNVFENISTTPGVDSQSFINLVFTCFFKSKSYITDTLVECVACVINIIISLTCLVAQTLHTVYY</sequence>
<reference evidence="2" key="1">
    <citation type="submission" date="2018-04" db="EMBL/GenBank/DDBJ databases">
        <title>Transcriptome assembly of Sipha flava.</title>
        <authorList>
            <person name="Scully E.D."/>
            <person name="Geib S.M."/>
            <person name="Palmer N.A."/>
            <person name="Koch K."/>
            <person name="Bradshaw J."/>
            <person name="Heng-Moss T."/>
            <person name="Sarath G."/>
        </authorList>
    </citation>
    <scope>NUCLEOTIDE SEQUENCE</scope>
</reference>
<accession>A0A2S2QXC8</accession>
<dbReference type="AlphaFoldDB" id="A0A2S2QXC8"/>
<protein>
    <recommendedName>
        <fullName evidence="3">Secreted protein</fullName>
    </recommendedName>
</protein>
<organism evidence="2">
    <name type="scientific">Sipha flava</name>
    <name type="common">yellow sugarcane aphid</name>
    <dbReference type="NCBI Taxonomy" id="143950"/>
    <lineage>
        <taxon>Eukaryota</taxon>
        <taxon>Metazoa</taxon>
        <taxon>Ecdysozoa</taxon>
        <taxon>Arthropoda</taxon>
        <taxon>Hexapoda</taxon>
        <taxon>Insecta</taxon>
        <taxon>Pterygota</taxon>
        <taxon>Neoptera</taxon>
        <taxon>Paraneoptera</taxon>
        <taxon>Hemiptera</taxon>
        <taxon>Sternorrhyncha</taxon>
        <taxon>Aphidomorpha</taxon>
        <taxon>Aphidoidea</taxon>
        <taxon>Aphididae</taxon>
        <taxon>Sipha</taxon>
    </lineage>
</organism>
<gene>
    <name evidence="2" type="ORF">g.144828</name>
</gene>
<feature type="chain" id="PRO_5015758705" description="Secreted protein" evidence="1">
    <location>
        <begin position="20"/>
        <end position="124"/>
    </location>
</feature>
<name>A0A2S2QXC8_9HEMI</name>
<proteinExistence type="predicted"/>
<keyword evidence="1" id="KW-0732">Signal</keyword>
<evidence type="ECO:0000313" key="2">
    <source>
        <dbReference type="EMBL" id="MBY82170.1"/>
    </source>
</evidence>
<evidence type="ECO:0000256" key="1">
    <source>
        <dbReference type="SAM" id="SignalP"/>
    </source>
</evidence>
<evidence type="ECO:0008006" key="3">
    <source>
        <dbReference type="Google" id="ProtNLM"/>
    </source>
</evidence>